<evidence type="ECO:0008006" key="4">
    <source>
        <dbReference type="Google" id="ProtNLM"/>
    </source>
</evidence>
<accession>A0A2A2FEZ8</accession>
<dbReference type="OrthoDB" id="199127at2157"/>
<feature type="transmembrane region" description="Helical" evidence="1">
    <location>
        <begin position="717"/>
        <end position="740"/>
    </location>
</feature>
<dbReference type="Pfam" id="PF13576">
    <property type="entry name" value="Pentapeptide_3"/>
    <property type="match status" value="1"/>
</dbReference>
<dbReference type="RefSeq" id="WP_095637135.1">
    <property type="nucleotide sequence ID" value="NZ_NSKC01000005.1"/>
</dbReference>
<keyword evidence="1" id="KW-0812">Transmembrane</keyword>
<protein>
    <recommendedName>
        <fullName evidence="4">Pentapeptide repeat-containing protein</fullName>
    </recommendedName>
</protein>
<gene>
    <name evidence="2" type="ORF">CK500_10195</name>
</gene>
<keyword evidence="1" id="KW-0472">Membrane</keyword>
<dbReference type="InterPro" id="IPR001646">
    <property type="entry name" value="5peptide_repeat"/>
</dbReference>
<dbReference type="Proteomes" id="UP000218083">
    <property type="component" value="Unassembled WGS sequence"/>
</dbReference>
<sequence>MSETEGRCAYVHESADAAPAGWECPHPTDDGERCVFHRPAGDASAERVAAAFEAAVAAGESDPRRRRFHGATIERLALPEGTLLAPDRSHAVDLADASVGELALGGATVGSDLRLDGATVDGGFEAGGLTCYGDLRCQDLRAASVDLAKATVDGVADFAFATIDGSFSVTRADLGRLAVSDAEIDGTLSANLVRVDERTELNSAAVGGSVLAADATFAGEVRAMGASVGGALAFTGSAFGDGFNGNDASADHGMTVDGPVVFKGVTVRGPTDFRYATFRAPVQFHPEQHSTETRFDGAVDFERATFEAGFDFRETVFDGRLYVADATVSGRGRLDGAELARGLTLDRTETTAPLSATGVRVGGPLSIVACEFDGPVALDGGVVAGEVDCNGGERGEATRFGAGLSLAGAECRSGVDLRWVTCGGPVAFHDPETESRTTFGDAVDATGARFDGGLDARSVRFDHLAGFEDVRAGDDIRLDESEIGRLRSDVAPAEAGDDRPTVSLRRGSIDEGAIAHPGDGTVTYDLADARVGRIRIDADDGPVGPLAAVRFLGTEFDGFRFAPYHGALEATGWRLHDCEGAADLPEPDPGPRRLETTYQQAKTGANAVGDATAAAEFFRREMRHRRAGHAADLRSTRGTDRAVAAYDWIANAVLDATAGYGERPGWTLLSSLAVVVAFAGGYAALGDPADSASELLLFSFQSFITFVVGPAPAETFAVRLLSSVQGFLGAFLVALFVFALTRSVDR</sequence>
<name>A0A2A2FEZ8_9EURY</name>
<feature type="transmembrane region" description="Helical" evidence="1">
    <location>
        <begin position="692"/>
        <end position="711"/>
    </location>
</feature>
<proteinExistence type="predicted"/>
<evidence type="ECO:0000256" key="1">
    <source>
        <dbReference type="SAM" id="Phobius"/>
    </source>
</evidence>
<keyword evidence="1" id="KW-1133">Transmembrane helix</keyword>
<feature type="transmembrane region" description="Helical" evidence="1">
    <location>
        <begin position="666"/>
        <end position="685"/>
    </location>
</feature>
<comment type="caution">
    <text evidence="2">The sequence shown here is derived from an EMBL/GenBank/DDBJ whole genome shotgun (WGS) entry which is preliminary data.</text>
</comment>
<dbReference type="EMBL" id="NSKC01000005">
    <property type="protein sequence ID" value="PAU83169.1"/>
    <property type="molecule type" value="Genomic_DNA"/>
</dbReference>
<dbReference type="AlphaFoldDB" id="A0A2A2FEZ8"/>
<keyword evidence="3" id="KW-1185">Reference proteome</keyword>
<evidence type="ECO:0000313" key="2">
    <source>
        <dbReference type="EMBL" id="PAU83169.1"/>
    </source>
</evidence>
<evidence type="ECO:0000313" key="3">
    <source>
        <dbReference type="Proteomes" id="UP000218083"/>
    </source>
</evidence>
<organism evidence="2 3">
    <name type="scientific">Halorubrum salipaludis</name>
    <dbReference type="NCBI Taxonomy" id="2032630"/>
    <lineage>
        <taxon>Archaea</taxon>
        <taxon>Methanobacteriati</taxon>
        <taxon>Methanobacteriota</taxon>
        <taxon>Stenosarchaea group</taxon>
        <taxon>Halobacteria</taxon>
        <taxon>Halobacteriales</taxon>
        <taxon>Haloferacaceae</taxon>
        <taxon>Halorubrum</taxon>
    </lineage>
</organism>
<reference evidence="2 3" key="1">
    <citation type="submission" date="2017-08" db="EMBL/GenBank/DDBJ databases">
        <title>The strain WRN001 was isolated from Binhai saline alkaline soil, Tianjin, China.</title>
        <authorList>
            <person name="Liu D."/>
            <person name="Zhang G."/>
        </authorList>
    </citation>
    <scope>NUCLEOTIDE SEQUENCE [LARGE SCALE GENOMIC DNA]</scope>
    <source>
        <strain evidence="2 3">WN019</strain>
    </source>
</reference>